<keyword evidence="6" id="KW-1185">Reference proteome</keyword>
<evidence type="ECO:0000256" key="1">
    <source>
        <dbReference type="ARBA" id="ARBA00006432"/>
    </source>
</evidence>
<accession>A0A238ZVI1</accession>
<feature type="domain" description="AMP-binding enzyme C-terminal" evidence="4">
    <location>
        <begin position="260"/>
        <end position="319"/>
    </location>
</feature>
<dbReference type="Proteomes" id="UP000198403">
    <property type="component" value="Unassembled WGS sequence"/>
</dbReference>
<dbReference type="Pfam" id="PF13193">
    <property type="entry name" value="AMP-binding_C"/>
    <property type="match status" value="1"/>
</dbReference>
<dbReference type="SUPFAM" id="SSF56801">
    <property type="entry name" value="Acetyl-CoA synthetase-like"/>
    <property type="match status" value="1"/>
</dbReference>
<reference evidence="5 6" key="1">
    <citation type="submission" date="2017-06" db="EMBL/GenBank/DDBJ databases">
        <authorList>
            <person name="Kim H.J."/>
            <person name="Triplett B.A."/>
        </authorList>
    </citation>
    <scope>NUCLEOTIDE SEQUENCE [LARGE SCALE GENOMIC DNA]</scope>
    <source>
        <strain evidence="5 6">DSM 44272</strain>
    </source>
</reference>
<dbReference type="GO" id="GO:0006631">
    <property type="term" value="P:fatty acid metabolic process"/>
    <property type="evidence" value="ECO:0007669"/>
    <property type="project" value="TreeGrafter"/>
</dbReference>
<proteinExistence type="inferred from homology"/>
<dbReference type="InterPro" id="IPR025110">
    <property type="entry name" value="AMP-bd_C"/>
</dbReference>
<dbReference type="GO" id="GO:0031956">
    <property type="term" value="F:medium-chain fatty acid-CoA ligase activity"/>
    <property type="evidence" value="ECO:0007669"/>
    <property type="project" value="TreeGrafter"/>
</dbReference>
<organism evidence="5 6">
    <name type="scientific">Blastococcus mobilis</name>
    <dbReference type="NCBI Taxonomy" id="1938746"/>
    <lineage>
        <taxon>Bacteria</taxon>
        <taxon>Bacillati</taxon>
        <taxon>Actinomycetota</taxon>
        <taxon>Actinomycetes</taxon>
        <taxon>Geodermatophilales</taxon>
        <taxon>Geodermatophilaceae</taxon>
        <taxon>Blastococcus</taxon>
    </lineage>
</organism>
<dbReference type="InterPro" id="IPR000873">
    <property type="entry name" value="AMP-dep_synth/lig_dom"/>
</dbReference>
<evidence type="ECO:0000259" key="4">
    <source>
        <dbReference type="Pfam" id="PF13193"/>
    </source>
</evidence>
<dbReference type="RefSeq" id="WP_089338618.1">
    <property type="nucleotide sequence ID" value="NZ_FZNO01000034.1"/>
</dbReference>
<gene>
    <name evidence="5" type="ORF">SAMN06272737_1344</name>
</gene>
<dbReference type="AlphaFoldDB" id="A0A238ZVI1"/>
<evidence type="ECO:0000313" key="5">
    <source>
        <dbReference type="EMBL" id="SNR87229.1"/>
    </source>
</evidence>
<dbReference type="PANTHER" id="PTHR43201:SF5">
    <property type="entry name" value="MEDIUM-CHAIN ACYL-COA LIGASE ACSF2, MITOCHONDRIAL"/>
    <property type="match status" value="1"/>
</dbReference>
<dbReference type="PANTHER" id="PTHR43201">
    <property type="entry name" value="ACYL-COA SYNTHETASE"/>
    <property type="match status" value="1"/>
</dbReference>
<evidence type="ECO:0000259" key="3">
    <source>
        <dbReference type="Pfam" id="PF00501"/>
    </source>
</evidence>
<dbReference type="EMBL" id="FZNO01000034">
    <property type="protein sequence ID" value="SNR87229.1"/>
    <property type="molecule type" value="Genomic_DNA"/>
</dbReference>
<keyword evidence="2 5" id="KW-0436">Ligase</keyword>
<protein>
    <submittedName>
        <fullName evidence="5">Acyl-CoA synthetase (AMP-forming)/AMP-acid ligase II</fullName>
    </submittedName>
</protein>
<name>A0A238ZVI1_9ACTN</name>
<comment type="similarity">
    <text evidence="1">Belongs to the ATP-dependent AMP-binding enzyme family.</text>
</comment>
<evidence type="ECO:0000313" key="6">
    <source>
        <dbReference type="Proteomes" id="UP000198403"/>
    </source>
</evidence>
<dbReference type="Gene3D" id="3.30.300.30">
    <property type="match status" value="1"/>
</dbReference>
<dbReference type="InterPro" id="IPR045851">
    <property type="entry name" value="AMP-bd_C_sf"/>
</dbReference>
<feature type="domain" description="AMP-dependent synthetase/ligase" evidence="3">
    <location>
        <begin position="31"/>
        <end position="193"/>
    </location>
</feature>
<evidence type="ECO:0000256" key="2">
    <source>
        <dbReference type="ARBA" id="ARBA00022598"/>
    </source>
</evidence>
<dbReference type="InterPro" id="IPR042099">
    <property type="entry name" value="ANL_N_sf"/>
</dbReference>
<dbReference type="Gene3D" id="3.40.50.12780">
    <property type="entry name" value="N-terminal domain of ligase-like"/>
    <property type="match status" value="1"/>
</dbReference>
<dbReference type="Pfam" id="PF00501">
    <property type="entry name" value="AMP-binding"/>
    <property type="match status" value="1"/>
</dbReference>
<sequence>MPPVREIASAPDPVAAVLNAHEHGELISLPTSGTTSRPRSVVRTTASWVDSFAHVSRLTEIDGCSRVWVPGPLAATMNLFAAVHARMVGAILVDTPEEATHAHLTPATLLTALGGGADLRGVHVVVAGDRLSRDTAARARASGARTSHYYGAAELSFVAWGTHEEDLQPFPGVEIEIRTDTIWVRSPYLSLGYDRSLEYDHGADGPFAVDDAGFATVGDRGSLEQGLLTVAGRGTAMVLTGGVTVLVADVEQALRRATGSDVVIVGVPHRRLGQVVGAVVTEPAAAARIRSVARAELASAQQPRLWFAVPSFPVTPSGKVDRIALSAMAANGQLTAVTSSSRSKS</sequence>